<dbReference type="Pfam" id="PF01979">
    <property type="entry name" value="Amidohydro_1"/>
    <property type="match status" value="1"/>
</dbReference>
<dbReference type="PANTHER" id="PTHR11113">
    <property type="entry name" value="N-ACETYLGLUCOSAMINE-6-PHOSPHATE DEACETYLASE"/>
    <property type="match status" value="1"/>
</dbReference>
<evidence type="ECO:0000313" key="10">
    <source>
        <dbReference type="Proteomes" id="UP000220251"/>
    </source>
</evidence>
<proteinExistence type="inferred from homology"/>
<organism evidence="9 10">
    <name type="scientific">Estrella lausannensis</name>
    <dbReference type="NCBI Taxonomy" id="483423"/>
    <lineage>
        <taxon>Bacteria</taxon>
        <taxon>Pseudomonadati</taxon>
        <taxon>Chlamydiota</taxon>
        <taxon>Chlamydiia</taxon>
        <taxon>Parachlamydiales</taxon>
        <taxon>Candidatus Criblamydiaceae</taxon>
        <taxon>Estrella</taxon>
    </lineage>
</organism>
<comment type="cofactor">
    <cofactor evidence="6">
        <name>Mn(2+)</name>
        <dbReference type="ChEBI" id="CHEBI:29035"/>
    </cofactor>
</comment>
<dbReference type="Proteomes" id="UP000220251">
    <property type="component" value="Unassembled WGS sequence"/>
</dbReference>
<keyword evidence="4 6" id="KW-0464">Manganese</keyword>
<dbReference type="InterPro" id="IPR032466">
    <property type="entry name" value="Metal_Hydrolase"/>
</dbReference>
<gene>
    <name evidence="6 9" type="primary">ade</name>
    <name evidence="9" type="ORF">ELAC_0964</name>
</gene>
<dbReference type="InterPro" id="IPR026912">
    <property type="entry name" value="Adenine_deam_C"/>
</dbReference>
<dbReference type="PANTHER" id="PTHR11113:SF2">
    <property type="entry name" value="ADENINE DEAMINASE"/>
    <property type="match status" value="1"/>
</dbReference>
<dbReference type="EC" id="3.5.4.2" evidence="2 6"/>
<dbReference type="OrthoDB" id="9775607at2"/>
<keyword evidence="10" id="KW-1185">Reference proteome</keyword>
<protein>
    <recommendedName>
        <fullName evidence="2 6">Adenine deaminase</fullName>
        <shortName evidence="6">Adenase</shortName>
        <shortName evidence="6">Adenine aminase</shortName>
        <ecNumber evidence="2 6">3.5.4.2</ecNumber>
    </recommendedName>
</protein>
<dbReference type="CDD" id="cd01295">
    <property type="entry name" value="AdeC"/>
    <property type="match status" value="1"/>
</dbReference>
<dbReference type="InterPro" id="IPR011059">
    <property type="entry name" value="Metal-dep_hydrolase_composite"/>
</dbReference>
<evidence type="ECO:0000313" key="9">
    <source>
        <dbReference type="EMBL" id="CRX38310.1"/>
    </source>
</evidence>
<evidence type="ECO:0000256" key="2">
    <source>
        <dbReference type="ARBA" id="ARBA00012782"/>
    </source>
</evidence>
<evidence type="ECO:0000256" key="5">
    <source>
        <dbReference type="ARBA" id="ARBA00047720"/>
    </source>
</evidence>
<feature type="domain" description="Amidohydrolase-related" evidence="7">
    <location>
        <begin position="43"/>
        <end position="323"/>
    </location>
</feature>
<sequence>MDYFTVEGNLLDLDRREIYPAAITVQNGRIEEVKQIPRGGPDFILPGFVDAHVHIESSMLLPSEFARLATPHGTVATVSDPHEIGNVLGIEGIRYMMRNAKKTPLKVFFGAPSCVPATVFETAGAEVTDEDIESLFRDDGLLYLSEMMNYPGVIHKDQGVLKKIEVAKRYGRPIDGHAPGLTGKEAEEYFKAGISTDHECFTLDEATFKASLGVHILIREGSAAKNFEALHPLFKTHPRQLMLCSDDKHPDDLLRGHINQLAARCLAKGYPLFDVLEAACRNPVRHYGLPVGQLKRGDPADFIVVKDLKTLEVEKTYIDGQLVALKGKTTIQSVEEQPINHFRIGKKQPKDFSLKSEGGKMRVISALPNEIVTDSLIAVPKVENGAVVSDVVNDILKIAVVNRYKEAPPAIGFIKGIGLKKGALAASVAHDSHNIIVVGVDDASITQAVNALIAEGGGLSVAYADDVEVLSLPVAGLMSLRSGQEVASEYERLNARAKSLGTPLYAPFMTLSFMALLVIPKLKMSDKGLFDGEAFKPASLFFDYATIV</sequence>
<evidence type="ECO:0000256" key="6">
    <source>
        <dbReference type="HAMAP-Rule" id="MF_01518"/>
    </source>
</evidence>
<dbReference type="SUPFAM" id="SSF51556">
    <property type="entry name" value="Metallo-dependent hydrolases"/>
    <property type="match status" value="1"/>
</dbReference>
<evidence type="ECO:0000256" key="4">
    <source>
        <dbReference type="ARBA" id="ARBA00023211"/>
    </source>
</evidence>
<evidence type="ECO:0000256" key="1">
    <source>
        <dbReference type="ARBA" id="ARBA00006773"/>
    </source>
</evidence>
<dbReference type="GO" id="GO:0000034">
    <property type="term" value="F:adenine deaminase activity"/>
    <property type="evidence" value="ECO:0007669"/>
    <property type="project" value="UniProtKB-UniRule"/>
</dbReference>
<evidence type="ECO:0000259" key="8">
    <source>
        <dbReference type="Pfam" id="PF13382"/>
    </source>
</evidence>
<dbReference type="RefSeq" id="WP_098038150.1">
    <property type="nucleotide sequence ID" value="NZ_CWGJ01000011.1"/>
</dbReference>
<accession>A0A0H5E4Z0</accession>
<dbReference type="AlphaFoldDB" id="A0A0H5E4Z0"/>
<dbReference type="SUPFAM" id="SSF51338">
    <property type="entry name" value="Composite domain of metallo-dependent hydrolases"/>
    <property type="match status" value="1"/>
</dbReference>
<dbReference type="InterPro" id="IPR006680">
    <property type="entry name" value="Amidohydro-rel"/>
</dbReference>
<name>A0A0H5E4Z0_9BACT</name>
<reference evidence="10" key="1">
    <citation type="submission" date="2015-06" db="EMBL/GenBank/DDBJ databases">
        <authorList>
            <person name="Bertelli C."/>
        </authorList>
    </citation>
    <scope>NUCLEOTIDE SEQUENCE [LARGE SCALE GENOMIC DNA]</scope>
    <source>
        <strain evidence="10">CRIB-30</strain>
    </source>
</reference>
<dbReference type="NCBIfam" id="TIGR01178">
    <property type="entry name" value="ade"/>
    <property type="match status" value="1"/>
</dbReference>
<keyword evidence="3 6" id="KW-0378">Hydrolase</keyword>
<evidence type="ECO:0000259" key="7">
    <source>
        <dbReference type="Pfam" id="PF01979"/>
    </source>
</evidence>
<dbReference type="Gene3D" id="3.20.20.140">
    <property type="entry name" value="Metal-dependent hydrolases"/>
    <property type="match status" value="1"/>
</dbReference>
<dbReference type="InterPro" id="IPR006679">
    <property type="entry name" value="Adenine_deam"/>
</dbReference>
<feature type="domain" description="Adenine deaminase C-terminal" evidence="8">
    <location>
        <begin position="371"/>
        <end position="536"/>
    </location>
</feature>
<dbReference type="EMBL" id="CWGJ01000011">
    <property type="protein sequence ID" value="CRX38310.1"/>
    <property type="molecule type" value="Genomic_DNA"/>
</dbReference>
<dbReference type="Pfam" id="PF13382">
    <property type="entry name" value="Adenine_deam_C"/>
    <property type="match status" value="1"/>
</dbReference>
<dbReference type="GO" id="GO:0006146">
    <property type="term" value="P:adenine catabolic process"/>
    <property type="evidence" value="ECO:0007669"/>
    <property type="project" value="InterPro"/>
</dbReference>
<comment type="catalytic activity">
    <reaction evidence="5 6">
        <text>adenine + H2O + H(+) = hypoxanthine + NH4(+)</text>
        <dbReference type="Rhea" id="RHEA:23688"/>
        <dbReference type="ChEBI" id="CHEBI:15377"/>
        <dbReference type="ChEBI" id="CHEBI:15378"/>
        <dbReference type="ChEBI" id="CHEBI:16708"/>
        <dbReference type="ChEBI" id="CHEBI:17368"/>
        <dbReference type="ChEBI" id="CHEBI:28938"/>
        <dbReference type="EC" id="3.5.4.2"/>
    </reaction>
</comment>
<evidence type="ECO:0000256" key="3">
    <source>
        <dbReference type="ARBA" id="ARBA00022801"/>
    </source>
</evidence>
<dbReference type="HAMAP" id="MF_01518">
    <property type="entry name" value="Adenine_deamin"/>
    <property type="match status" value="1"/>
</dbReference>
<comment type="similarity">
    <text evidence="1 6">Belongs to the metallo-dependent hydrolases superfamily. Adenine deaminase family.</text>
</comment>